<evidence type="ECO:0000256" key="6">
    <source>
        <dbReference type="ARBA" id="ARBA00047984"/>
    </source>
</evidence>
<sequence>MLSAIIGIRQKLYEDQQKKLHLGKSIVPEKRIFPLKLLLMSATMPVEDFRKLFRDPPQVINVLSRQFKVNTLFSATTEGHAKKSWKFTRRCHMGEYLSLSLGHEINSVEEINMKKIIAAFDGQGHSALHQTDRFSYNDEDQCEIDEYELDSSYDAEIESELETIGNDGGSLCEGTPSSLACKQPISCTLDSYSNQPNHSNNLGKKSGVEDGSFPGSLHVLPLYSMLPAAAQRRVFEQVKEGELLVVVATNVAETSLTIPGINYVVDTGKVKVSNFRFPTLPDGDTIDGAVERLKFLKALEMNGEVTPLGKAMACYPTSPRHSKMLLTFEDSHTKNHDLDQDGNSSALVNSEVIDAVSRAYALRCYEFSDSRLGFCKDNALHLETMEEMSKLRKQLLKLVFSQSGVSGGEKEFSWIYGSLKVVEHVWRSDRKPPSVHEEELLSQAICADWIDRVAKRIEGSTYQACMVKEIVFLHRQSSVSKIAPKFLVYSAVQAFALLDGKVLHCLRPVREFMAERPRTVSKPEAADRKLVKNILLKLKNKMIDSCAILREVCKENPYELCPEIQDWFQKSFHKKFEELWFKMVHEVGNK</sequence>
<dbReference type="GO" id="GO:0005524">
    <property type="term" value="F:ATP binding"/>
    <property type="evidence" value="ECO:0007669"/>
    <property type="project" value="UniProtKB-KW"/>
</dbReference>
<dbReference type="AlphaFoldDB" id="A0AAW1WN84"/>
<accession>A0AAW1WN84</accession>
<comment type="caution">
    <text evidence="8">The sequence shown here is derived from an EMBL/GenBank/DDBJ whole genome shotgun (WGS) entry which is preliminary data.</text>
</comment>
<dbReference type="PROSITE" id="PS51194">
    <property type="entry name" value="HELICASE_CTER"/>
    <property type="match status" value="1"/>
</dbReference>
<reference evidence="8 9" key="1">
    <citation type="journal article" date="2023" name="G3 (Bethesda)">
        <title>A chromosome-length genome assembly and annotation of blackberry (Rubus argutus, cv. 'Hillquist').</title>
        <authorList>
            <person name="Bruna T."/>
            <person name="Aryal R."/>
            <person name="Dudchenko O."/>
            <person name="Sargent D.J."/>
            <person name="Mead D."/>
            <person name="Buti M."/>
            <person name="Cavallini A."/>
            <person name="Hytonen T."/>
            <person name="Andres J."/>
            <person name="Pham M."/>
            <person name="Weisz D."/>
            <person name="Mascagni F."/>
            <person name="Usai G."/>
            <person name="Natali L."/>
            <person name="Bassil N."/>
            <person name="Fernandez G.E."/>
            <person name="Lomsadze A."/>
            <person name="Armour M."/>
            <person name="Olukolu B."/>
            <person name="Poorten T."/>
            <person name="Britton C."/>
            <person name="Davik J."/>
            <person name="Ashrafi H."/>
            <person name="Aiden E.L."/>
            <person name="Borodovsky M."/>
            <person name="Worthington M."/>
        </authorList>
    </citation>
    <scope>NUCLEOTIDE SEQUENCE [LARGE SCALE GENOMIC DNA]</scope>
    <source>
        <strain evidence="8">PI 553951</strain>
    </source>
</reference>
<dbReference type="Gene3D" id="3.40.50.300">
    <property type="entry name" value="P-loop containing nucleotide triphosphate hydrolases"/>
    <property type="match status" value="1"/>
</dbReference>
<dbReference type="Pfam" id="PF04408">
    <property type="entry name" value="WHD_HA2"/>
    <property type="match status" value="1"/>
</dbReference>
<evidence type="ECO:0000313" key="8">
    <source>
        <dbReference type="EMBL" id="KAK9925079.1"/>
    </source>
</evidence>
<organism evidence="8 9">
    <name type="scientific">Rubus argutus</name>
    <name type="common">Southern blackberry</name>
    <dbReference type="NCBI Taxonomy" id="59490"/>
    <lineage>
        <taxon>Eukaryota</taxon>
        <taxon>Viridiplantae</taxon>
        <taxon>Streptophyta</taxon>
        <taxon>Embryophyta</taxon>
        <taxon>Tracheophyta</taxon>
        <taxon>Spermatophyta</taxon>
        <taxon>Magnoliopsida</taxon>
        <taxon>eudicotyledons</taxon>
        <taxon>Gunneridae</taxon>
        <taxon>Pentapetalae</taxon>
        <taxon>rosids</taxon>
        <taxon>fabids</taxon>
        <taxon>Rosales</taxon>
        <taxon>Rosaceae</taxon>
        <taxon>Rosoideae</taxon>
        <taxon>Rosoideae incertae sedis</taxon>
        <taxon>Rubus</taxon>
    </lineage>
</organism>
<dbReference type="GO" id="GO:0003724">
    <property type="term" value="F:RNA helicase activity"/>
    <property type="evidence" value="ECO:0007669"/>
    <property type="project" value="UniProtKB-EC"/>
</dbReference>
<keyword evidence="5" id="KW-0067">ATP-binding</keyword>
<keyword evidence="4" id="KW-0347">Helicase</keyword>
<evidence type="ECO:0000313" key="9">
    <source>
        <dbReference type="Proteomes" id="UP001457282"/>
    </source>
</evidence>
<comment type="catalytic activity">
    <reaction evidence="6">
        <text>ATP + H2O = ADP + phosphate + H(+)</text>
        <dbReference type="Rhea" id="RHEA:13065"/>
        <dbReference type="ChEBI" id="CHEBI:15377"/>
        <dbReference type="ChEBI" id="CHEBI:15378"/>
        <dbReference type="ChEBI" id="CHEBI:30616"/>
        <dbReference type="ChEBI" id="CHEBI:43474"/>
        <dbReference type="ChEBI" id="CHEBI:456216"/>
        <dbReference type="EC" id="3.6.4.13"/>
    </reaction>
</comment>
<keyword evidence="9" id="KW-1185">Reference proteome</keyword>
<dbReference type="SUPFAM" id="SSF52540">
    <property type="entry name" value="P-loop containing nucleoside triphosphate hydrolases"/>
    <property type="match status" value="2"/>
</dbReference>
<name>A0AAW1WN84_RUBAR</name>
<dbReference type="GO" id="GO:0003723">
    <property type="term" value="F:RNA binding"/>
    <property type="evidence" value="ECO:0007669"/>
    <property type="project" value="TreeGrafter"/>
</dbReference>
<dbReference type="Pfam" id="PF00271">
    <property type="entry name" value="Helicase_C"/>
    <property type="match status" value="1"/>
</dbReference>
<dbReference type="InterPro" id="IPR056371">
    <property type="entry name" value="DHX37-like_C"/>
</dbReference>
<evidence type="ECO:0000256" key="3">
    <source>
        <dbReference type="ARBA" id="ARBA00022801"/>
    </source>
</evidence>
<protein>
    <recommendedName>
        <fullName evidence="1">RNA helicase</fullName>
        <ecNumber evidence="1">3.6.4.13</ecNumber>
    </recommendedName>
</protein>
<dbReference type="Pfam" id="PF23362">
    <property type="entry name" value="DHX37_C"/>
    <property type="match status" value="1"/>
</dbReference>
<dbReference type="InterPro" id="IPR048333">
    <property type="entry name" value="HA2_WH"/>
</dbReference>
<dbReference type="Proteomes" id="UP001457282">
    <property type="component" value="Unassembled WGS sequence"/>
</dbReference>
<dbReference type="GO" id="GO:0000462">
    <property type="term" value="P:maturation of SSU-rRNA from tricistronic rRNA transcript (SSU-rRNA, 5.8S rRNA, LSU-rRNA)"/>
    <property type="evidence" value="ECO:0007669"/>
    <property type="project" value="TreeGrafter"/>
</dbReference>
<evidence type="ECO:0000256" key="4">
    <source>
        <dbReference type="ARBA" id="ARBA00022806"/>
    </source>
</evidence>
<dbReference type="InterPro" id="IPR027417">
    <property type="entry name" value="P-loop_NTPase"/>
</dbReference>
<dbReference type="GO" id="GO:0016787">
    <property type="term" value="F:hydrolase activity"/>
    <property type="evidence" value="ECO:0007669"/>
    <property type="project" value="UniProtKB-KW"/>
</dbReference>
<dbReference type="InterPro" id="IPR001650">
    <property type="entry name" value="Helicase_C-like"/>
</dbReference>
<evidence type="ECO:0000256" key="1">
    <source>
        <dbReference type="ARBA" id="ARBA00012552"/>
    </source>
</evidence>
<dbReference type="GO" id="GO:0005730">
    <property type="term" value="C:nucleolus"/>
    <property type="evidence" value="ECO:0007669"/>
    <property type="project" value="TreeGrafter"/>
</dbReference>
<evidence type="ECO:0000256" key="5">
    <source>
        <dbReference type="ARBA" id="ARBA00022840"/>
    </source>
</evidence>
<proteinExistence type="predicted"/>
<dbReference type="EMBL" id="JBEDUW010000006">
    <property type="protein sequence ID" value="KAK9925079.1"/>
    <property type="molecule type" value="Genomic_DNA"/>
</dbReference>
<keyword evidence="3" id="KW-0378">Hydrolase</keyword>
<evidence type="ECO:0000259" key="7">
    <source>
        <dbReference type="PROSITE" id="PS51194"/>
    </source>
</evidence>
<dbReference type="PANTHER" id="PTHR18934:SF99">
    <property type="entry name" value="ATP-DEPENDENT RNA HELICASE DHX37-RELATED"/>
    <property type="match status" value="1"/>
</dbReference>
<dbReference type="Gene3D" id="1.20.120.1080">
    <property type="match status" value="1"/>
</dbReference>
<dbReference type="EC" id="3.6.4.13" evidence="1"/>
<gene>
    <name evidence="8" type="ORF">M0R45_033420</name>
</gene>
<evidence type="ECO:0000256" key="2">
    <source>
        <dbReference type="ARBA" id="ARBA00022741"/>
    </source>
</evidence>
<dbReference type="PANTHER" id="PTHR18934">
    <property type="entry name" value="ATP-DEPENDENT RNA HELICASE"/>
    <property type="match status" value="1"/>
</dbReference>
<keyword evidence="2" id="KW-0547">Nucleotide-binding</keyword>
<feature type="domain" description="Helicase C-terminal" evidence="7">
    <location>
        <begin position="156"/>
        <end position="360"/>
    </location>
</feature>